<evidence type="ECO:0000313" key="3">
    <source>
        <dbReference type="EMBL" id="RKH07661.1"/>
    </source>
</evidence>
<keyword evidence="4" id="KW-1185">Reference proteome</keyword>
<feature type="signal peptide" evidence="2">
    <location>
        <begin position="1"/>
        <end position="27"/>
    </location>
</feature>
<reference evidence="4" key="1">
    <citation type="submission" date="2018-09" db="EMBL/GenBank/DDBJ databases">
        <authorList>
            <person name="Livingstone P.G."/>
            <person name="Whitworth D.E."/>
        </authorList>
    </citation>
    <scope>NUCLEOTIDE SEQUENCE [LARGE SCALE GENOMIC DNA]</scope>
    <source>
        <strain evidence="4">CA043D</strain>
    </source>
</reference>
<dbReference type="RefSeq" id="WP_120600576.1">
    <property type="nucleotide sequence ID" value="NZ_JABFJX010000001.1"/>
</dbReference>
<comment type="caution">
    <text evidence="3">The sequence shown here is derived from an EMBL/GenBank/DDBJ whole genome shotgun (WGS) entry which is preliminary data.</text>
</comment>
<name>A0A3A8KTS7_9BACT</name>
<sequence>MAQHGKRVGLFMAFAMTAALLGAPAHAEGAAKKPKTSASAKADAGVEGKDAGTAATPEKDATAPQGAGRCTGKPNFCGVFSQMYCSSQPGCAYMFGSNMCGGVAMACEKATNEAFCKKIKGCSWK</sequence>
<evidence type="ECO:0000256" key="2">
    <source>
        <dbReference type="SAM" id="SignalP"/>
    </source>
</evidence>
<dbReference type="AlphaFoldDB" id="A0A3A8KTS7"/>
<organism evidence="3 4">
    <name type="scientific">Corallococcus carmarthensis</name>
    <dbReference type="NCBI Taxonomy" id="2316728"/>
    <lineage>
        <taxon>Bacteria</taxon>
        <taxon>Pseudomonadati</taxon>
        <taxon>Myxococcota</taxon>
        <taxon>Myxococcia</taxon>
        <taxon>Myxococcales</taxon>
        <taxon>Cystobacterineae</taxon>
        <taxon>Myxococcaceae</taxon>
        <taxon>Corallococcus</taxon>
    </lineage>
</organism>
<protein>
    <submittedName>
        <fullName evidence="3">Uncharacterized protein</fullName>
    </submittedName>
</protein>
<evidence type="ECO:0000256" key="1">
    <source>
        <dbReference type="SAM" id="MobiDB-lite"/>
    </source>
</evidence>
<dbReference type="OrthoDB" id="5520588at2"/>
<accession>A0A3A8KTS7</accession>
<feature type="region of interest" description="Disordered" evidence="1">
    <location>
        <begin position="29"/>
        <end position="67"/>
    </location>
</feature>
<feature type="chain" id="PRO_5017194534" evidence="2">
    <location>
        <begin position="28"/>
        <end position="125"/>
    </location>
</feature>
<evidence type="ECO:0000313" key="4">
    <source>
        <dbReference type="Proteomes" id="UP000268313"/>
    </source>
</evidence>
<gene>
    <name evidence="3" type="ORF">D7X32_00890</name>
</gene>
<proteinExistence type="predicted"/>
<dbReference type="Proteomes" id="UP000268313">
    <property type="component" value="Unassembled WGS sequence"/>
</dbReference>
<keyword evidence="2" id="KW-0732">Signal</keyword>
<dbReference type="EMBL" id="RAWE01000002">
    <property type="protein sequence ID" value="RKH07661.1"/>
    <property type="molecule type" value="Genomic_DNA"/>
</dbReference>